<keyword evidence="3" id="KW-1185">Reference proteome</keyword>
<comment type="caution">
    <text evidence="2">The sequence shown here is derived from an EMBL/GenBank/DDBJ whole genome shotgun (WGS) entry which is preliminary data.</text>
</comment>
<evidence type="ECO:0000259" key="1">
    <source>
        <dbReference type="Pfam" id="PF07878"/>
    </source>
</evidence>
<dbReference type="AlphaFoldDB" id="A0AAE3GVI8"/>
<protein>
    <recommendedName>
        <fullName evidence="1">CopG-like ribbon-helix-helix domain-containing protein</fullName>
    </recommendedName>
</protein>
<dbReference type="RefSeq" id="WP_254014195.1">
    <property type="nucleotide sequence ID" value="NZ_JAMZMM010000334.1"/>
</dbReference>
<gene>
    <name evidence="2" type="ORF">NJ959_23810</name>
</gene>
<proteinExistence type="predicted"/>
<reference evidence="2" key="1">
    <citation type="submission" date="2022-06" db="EMBL/GenBank/DDBJ databases">
        <title>New cyanobacteria of genus Symplocastrum in benthos of Lake Baikal.</title>
        <authorList>
            <person name="Sorokovikova E."/>
            <person name="Tikhonova I."/>
            <person name="Krasnopeev A."/>
            <person name="Evseev P."/>
            <person name="Gladkikh A."/>
            <person name="Belykh O."/>
        </authorList>
    </citation>
    <scope>NUCLEOTIDE SEQUENCE</scope>
    <source>
        <strain evidence="2">BBK-W-15</strain>
    </source>
</reference>
<sequence length="77" mass="8761">MSVELKEKEFVGGKRKRELIAVYIPKEQKVALETWATSEERSVSWIVAKLIDRALCDRAAGTSCHRQKQQEGADNDK</sequence>
<accession>A0AAE3GVI8</accession>
<dbReference type="Pfam" id="PF07878">
    <property type="entry name" value="RHH_5"/>
    <property type="match status" value="1"/>
</dbReference>
<dbReference type="EMBL" id="JAMZMM010000334">
    <property type="protein sequence ID" value="MCP2731456.1"/>
    <property type="molecule type" value="Genomic_DNA"/>
</dbReference>
<name>A0AAE3GVI8_9CYAN</name>
<dbReference type="Proteomes" id="UP001204953">
    <property type="component" value="Unassembled WGS sequence"/>
</dbReference>
<feature type="domain" description="CopG-like ribbon-helix-helix" evidence="1">
    <location>
        <begin position="20"/>
        <end position="55"/>
    </location>
</feature>
<evidence type="ECO:0000313" key="3">
    <source>
        <dbReference type="Proteomes" id="UP001204953"/>
    </source>
</evidence>
<evidence type="ECO:0000313" key="2">
    <source>
        <dbReference type="EMBL" id="MCP2731456.1"/>
    </source>
</evidence>
<dbReference type="InterPro" id="IPR012869">
    <property type="entry name" value="RHH_5"/>
</dbReference>
<organism evidence="2 3">
    <name type="scientific">Limnofasciculus baicalensis BBK-W-15</name>
    <dbReference type="NCBI Taxonomy" id="2699891"/>
    <lineage>
        <taxon>Bacteria</taxon>
        <taxon>Bacillati</taxon>
        <taxon>Cyanobacteriota</taxon>
        <taxon>Cyanophyceae</taxon>
        <taxon>Coleofasciculales</taxon>
        <taxon>Coleofasciculaceae</taxon>
        <taxon>Limnofasciculus</taxon>
        <taxon>Limnofasciculus baicalensis</taxon>
    </lineage>
</organism>